<accession>A0AAD7Z4R3</accession>
<gene>
    <name evidence="1" type="ORF">L9F63_008541</name>
</gene>
<organism evidence="1 2">
    <name type="scientific">Diploptera punctata</name>
    <name type="common">Pacific beetle cockroach</name>
    <dbReference type="NCBI Taxonomy" id="6984"/>
    <lineage>
        <taxon>Eukaryota</taxon>
        <taxon>Metazoa</taxon>
        <taxon>Ecdysozoa</taxon>
        <taxon>Arthropoda</taxon>
        <taxon>Hexapoda</taxon>
        <taxon>Insecta</taxon>
        <taxon>Pterygota</taxon>
        <taxon>Neoptera</taxon>
        <taxon>Polyneoptera</taxon>
        <taxon>Dictyoptera</taxon>
        <taxon>Blattodea</taxon>
        <taxon>Blaberoidea</taxon>
        <taxon>Blaberidae</taxon>
        <taxon>Diplopterinae</taxon>
        <taxon>Diploptera</taxon>
    </lineage>
</organism>
<reference evidence="1" key="1">
    <citation type="journal article" date="2023" name="IScience">
        <title>Live-bearing cockroach genome reveals convergent evolutionary mechanisms linked to viviparity in insects and beyond.</title>
        <authorList>
            <person name="Fouks B."/>
            <person name="Harrison M.C."/>
            <person name="Mikhailova A.A."/>
            <person name="Marchal E."/>
            <person name="English S."/>
            <person name="Carruthers M."/>
            <person name="Jennings E.C."/>
            <person name="Chiamaka E.L."/>
            <person name="Frigard R.A."/>
            <person name="Pippel M."/>
            <person name="Attardo G.M."/>
            <person name="Benoit J.B."/>
            <person name="Bornberg-Bauer E."/>
            <person name="Tobe S.S."/>
        </authorList>
    </citation>
    <scope>NUCLEOTIDE SEQUENCE</scope>
    <source>
        <strain evidence="1">Stay&amp;Tobe</strain>
    </source>
</reference>
<sequence length="53" mass="6490">NFYVELWDVFWISSYRIDIFNFAHFSLLSLLIIKCNYWHDVHCGRLDCDSRFA</sequence>
<dbReference type="EMBL" id="JASPKZ010010656">
    <property type="protein sequence ID" value="KAJ9574069.1"/>
    <property type="molecule type" value="Genomic_DNA"/>
</dbReference>
<comment type="caution">
    <text evidence="1">The sequence shown here is derived from an EMBL/GenBank/DDBJ whole genome shotgun (WGS) entry which is preliminary data.</text>
</comment>
<dbReference type="AlphaFoldDB" id="A0AAD7Z4R3"/>
<protein>
    <submittedName>
        <fullName evidence="1">Uncharacterized protein</fullName>
    </submittedName>
</protein>
<dbReference type="Proteomes" id="UP001233999">
    <property type="component" value="Unassembled WGS sequence"/>
</dbReference>
<keyword evidence="2" id="KW-1185">Reference proteome</keyword>
<feature type="non-terminal residue" evidence="1">
    <location>
        <position position="1"/>
    </location>
</feature>
<name>A0AAD7Z4R3_DIPPU</name>
<evidence type="ECO:0000313" key="2">
    <source>
        <dbReference type="Proteomes" id="UP001233999"/>
    </source>
</evidence>
<proteinExistence type="predicted"/>
<reference evidence="1" key="2">
    <citation type="submission" date="2023-05" db="EMBL/GenBank/DDBJ databases">
        <authorList>
            <person name="Fouks B."/>
        </authorList>
    </citation>
    <scope>NUCLEOTIDE SEQUENCE</scope>
    <source>
        <strain evidence="1">Stay&amp;Tobe</strain>
        <tissue evidence="1">Testes</tissue>
    </source>
</reference>
<feature type="non-terminal residue" evidence="1">
    <location>
        <position position="53"/>
    </location>
</feature>
<evidence type="ECO:0000313" key="1">
    <source>
        <dbReference type="EMBL" id="KAJ9574069.1"/>
    </source>
</evidence>